<proteinExistence type="predicted"/>
<name>A0A3Q1HCE3_9TELE</name>
<sequence>MANTAQKKVTRAVAQSLTSPALKQTLMANASSAACSTSPPSTTQRPEDSAVLQLVKDEMDTSRRLLSDIIKQEMASFRTEIKQDLESLPQDIKADIASLKTKFQVELASLNWAHSETAATVREMEGALNRHDSSITALEDTITELRWTIKKVKDRSDDLENRSQRQNLRIIGIPEGSENGKPTAYMASFFAVILGDDIADPLVLDRAHRSLAPKPKPGDRSRPMIVRLHYYSDKEKILQISKNKGEVKFRGTRVHIFPDMNAELSRRRAAFIPIKAKLRQVGITYCLHHPAELRLTCDSVSHSFKTPAAVEDFLSKRKPSSSAT</sequence>
<dbReference type="GeneTree" id="ENSGT00940000177143"/>
<evidence type="ECO:0000313" key="2">
    <source>
        <dbReference type="Ensembl" id="ENSAPOP00000026460.1"/>
    </source>
</evidence>
<organism evidence="2 3">
    <name type="scientific">Acanthochromis polyacanthus</name>
    <name type="common">spiny chromis</name>
    <dbReference type="NCBI Taxonomy" id="80966"/>
    <lineage>
        <taxon>Eukaryota</taxon>
        <taxon>Metazoa</taxon>
        <taxon>Chordata</taxon>
        <taxon>Craniata</taxon>
        <taxon>Vertebrata</taxon>
        <taxon>Euteleostomi</taxon>
        <taxon>Actinopterygii</taxon>
        <taxon>Neopterygii</taxon>
        <taxon>Teleostei</taxon>
        <taxon>Neoteleostei</taxon>
        <taxon>Acanthomorphata</taxon>
        <taxon>Ovalentaria</taxon>
        <taxon>Pomacentridae</taxon>
        <taxon>Acanthochromis</taxon>
    </lineage>
</organism>
<evidence type="ECO:0008006" key="4">
    <source>
        <dbReference type="Google" id="ProtNLM"/>
    </source>
</evidence>
<keyword evidence="3" id="KW-1185">Reference proteome</keyword>
<reference evidence="2" key="1">
    <citation type="submission" date="2025-05" db="UniProtKB">
        <authorList>
            <consortium name="Ensembl"/>
        </authorList>
    </citation>
    <scope>IDENTIFICATION</scope>
</reference>
<dbReference type="Ensembl" id="ENSAPOT00000003673.1">
    <property type="protein sequence ID" value="ENSAPOP00000026460.1"/>
    <property type="gene ID" value="ENSAPOG00000010275.1"/>
</dbReference>
<evidence type="ECO:0000256" key="1">
    <source>
        <dbReference type="SAM" id="Coils"/>
    </source>
</evidence>
<accession>A0A3Q1HCE3</accession>
<dbReference type="PROSITE" id="PS51257">
    <property type="entry name" value="PROKAR_LIPOPROTEIN"/>
    <property type="match status" value="1"/>
</dbReference>
<evidence type="ECO:0000313" key="3">
    <source>
        <dbReference type="Proteomes" id="UP000257200"/>
    </source>
</evidence>
<dbReference type="Ensembl" id="ENSAPOT00000003925.1">
    <property type="protein sequence ID" value="ENSAPOP00000008044.1"/>
    <property type="gene ID" value="ENSAPOG00000010098.1"/>
</dbReference>
<dbReference type="Gene3D" id="3.30.70.1820">
    <property type="entry name" value="L1 transposable element, RRM domain"/>
    <property type="match status" value="1"/>
</dbReference>
<dbReference type="PANTHER" id="PTHR11505">
    <property type="entry name" value="L1 TRANSPOSABLE ELEMENT-RELATED"/>
    <property type="match status" value="1"/>
</dbReference>
<keyword evidence="1" id="KW-0175">Coiled coil</keyword>
<protein>
    <recommendedName>
        <fullName evidence="4">L1 transposable element RRM domain-containing protein</fullName>
    </recommendedName>
</protein>
<dbReference type="Ensembl" id="ENSAPOT00000000787.1">
    <property type="protein sequence ID" value="ENSAPOP00000009892.1"/>
    <property type="gene ID" value="ENSAPOG00000012240.1"/>
</dbReference>
<dbReference type="InterPro" id="IPR004244">
    <property type="entry name" value="Transposase_22"/>
</dbReference>
<feature type="coiled-coil region" evidence="1">
    <location>
        <begin position="135"/>
        <end position="169"/>
    </location>
</feature>
<dbReference type="Proteomes" id="UP000257200">
    <property type="component" value="Unplaced"/>
</dbReference>
<dbReference type="AlphaFoldDB" id="A0A3Q1HCE3"/>